<dbReference type="RefSeq" id="WP_182806423.1">
    <property type="nucleotide sequence ID" value="NZ_CP060007.1"/>
</dbReference>
<dbReference type="EMBL" id="CP060007">
    <property type="protein sequence ID" value="QNA46531.1"/>
    <property type="molecule type" value="Genomic_DNA"/>
</dbReference>
<dbReference type="SUPFAM" id="SSF82171">
    <property type="entry name" value="DPP6 N-terminal domain-like"/>
    <property type="match status" value="1"/>
</dbReference>
<keyword evidence="2" id="KW-1185">Reference proteome</keyword>
<accession>A0A7G5XM28</accession>
<reference evidence="2" key="1">
    <citation type="submission" date="2020-08" db="EMBL/GenBank/DDBJ databases">
        <title>Lacibacter sp. S13-6-6 genome sequencing.</title>
        <authorList>
            <person name="Jin L."/>
        </authorList>
    </citation>
    <scope>NUCLEOTIDE SEQUENCE [LARGE SCALE GENOMIC DNA]</scope>
    <source>
        <strain evidence="2">S13-6-6</strain>
    </source>
</reference>
<organism evidence="1 2">
    <name type="scientific">Lacibacter sediminis</name>
    <dbReference type="NCBI Taxonomy" id="2760713"/>
    <lineage>
        <taxon>Bacteria</taxon>
        <taxon>Pseudomonadati</taxon>
        <taxon>Bacteroidota</taxon>
        <taxon>Chitinophagia</taxon>
        <taxon>Chitinophagales</taxon>
        <taxon>Chitinophagaceae</taxon>
        <taxon>Lacibacter</taxon>
    </lineage>
</organism>
<proteinExistence type="predicted"/>
<dbReference type="AlphaFoldDB" id="A0A7G5XM28"/>
<name>A0A7G5XM28_9BACT</name>
<dbReference type="Proteomes" id="UP000515344">
    <property type="component" value="Chromosome"/>
</dbReference>
<evidence type="ECO:0000313" key="2">
    <source>
        <dbReference type="Proteomes" id="UP000515344"/>
    </source>
</evidence>
<gene>
    <name evidence="1" type="ORF">H4075_10275</name>
</gene>
<sequence>MNRKSFSTTIVFFVLSICQLNAQRFGGNPSSLKFYQLNTDTVRIIFPKGLEKQAREAAWLSHQLVRDSFSSSLGNKLRKFNVVLQNQTTTSNAYVGPAPWRSEFYMMPDLTNLGSGAVPWHQYLSLHEFRHIEQFSNFNRTIPKIAGFFFGQEGQAVAMNLAVPDWFWEGDAVWQETVNSRQGRGRLPSFFNSYRSLWLADKNYSYQKLRNGSYRHFVPNHYDLGYLLVSYGREKYGNDLWTKVNNDALDFKGLFYPYQKAVKRHTGVAYKQFVNDAFAWYKNEMKTKETSVFQSLQSINKPVKNSVVNYDYPFITDDGSVLVLKSGYRQIPRWVRIHTNGEEEKLRVKDIAEDSYYSYRDGRVVYTAFNTDARWGWKTYSVLKVWDTRVNEVKKISSKTRLFQPDISPDATTVVAVNAGTDQQTNLRLIQLNDSGAVDLPNPNQYVYTYPRFSADASSVISAVRNAEGKMTLLQTDLSSKQEEVLFPFSNAILSYVQVAGDTVLFTSSQKGTDVLYLYDVKSKQLLRAADLPNGNYQASLDTKSQTIIWNTFTVDGNMLLKQKLSETKLVEEKSVAPLSDLYFSAKTFAATDLLKNVQSQPGEVQRYRSGKGLLNIHSWRPFAQDPDYGITFYSQNILNTFIGEYGYTYNRNEGYNQVSADLVYGGWYPQLSVGASQTWNRNFALNEDTTITFNQTNLNAGFSIPLNFTGGMTYKNLTLSASYNTERFNFTGIAKNILKDQQFNYINTGLSWVTQSQQARQQIFPKWANVISLRYRRTTDGQLGNQLQGNIGFYVPGLFRNHSVAFFATGFVRDTLRGSVFSNNFPFARGYAAYNYPRMWRFSTNYHFPIAYPEFGIGQMIYIMRVRANLFYDYTAVKSLRTGNVFPFESIGGELFFDTRLWNVQPFSFGVRYSYLLSVDDLGLNRNPHQFELVLPLDLF</sequence>
<dbReference type="Gene3D" id="2.120.10.30">
    <property type="entry name" value="TolB, C-terminal domain"/>
    <property type="match status" value="1"/>
</dbReference>
<protein>
    <recommendedName>
        <fullName evidence="3">BamA/TamA family outer membrane protein</fullName>
    </recommendedName>
</protein>
<dbReference type="KEGG" id="lacs:H4075_10275"/>
<evidence type="ECO:0000313" key="1">
    <source>
        <dbReference type="EMBL" id="QNA46531.1"/>
    </source>
</evidence>
<evidence type="ECO:0008006" key="3">
    <source>
        <dbReference type="Google" id="ProtNLM"/>
    </source>
</evidence>
<dbReference type="InterPro" id="IPR011042">
    <property type="entry name" value="6-blade_b-propeller_TolB-like"/>
</dbReference>